<gene>
    <name evidence="5" type="ORF">BECKDK2373C_GA0170839_11545</name>
</gene>
<dbReference type="SUPFAM" id="SSF53335">
    <property type="entry name" value="S-adenosyl-L-methionine-dependent methyltransferases"/>
    <property type="match status" value="1"/>
</dbReference>
<dbReference type="GO" id="GO:0008483">
    <property type="term" value="F:transaminase activity"/>
    <property type="evidence" value="ECO:0007669"/>
    <property type="project" value="TreeGrafter"/>
</dbReference>
<dbReference type="Gene3D" id="3.40.640.10">
    <property type="entry name" value="Type I PLP-dependent aspartate aminotransferase-like (Major domain)"/>
    <property type="match status" value="1"/>
</dbReference>
<keyword evidence="1 3" id="KW-0663">Pyridoxal phosphate</keyword>
<dbReference type="GO" id="GO:0030170">
    <property type="term" value="F:pyridoxal phosphate binding"/>
    <property type="evidence" value="ECO:0007669"/>
    <property type="project" value="TreeGrafter"/>
</dbReference>
<sequence length="639" mass="72264">MIKFTKNVSVSSPIPQDSIDRVVRLIEAGKLFRYDFDLDPNESDPSTVMENELAAEVANLEREFSDYTGHRYTVAVNSCGSALFLGLKAAGVQYGDKVFTNALTFTAVPSSIIHAGAVPVYLECNGDYQTDLEDLEKKINDYPDVKFFMLSHMRGHISEMDAIRELCDREGIFLIEDCAHSLGTQWYDKSRKEYIHIGQHGKVSCFSSQSHKMLNSGEGGFLCTNDDHIAAYCILAAGSYEGLYEKHACKPLDKNLFEDIKLSVPNFSLRMSNLTAAVLRPQLANIEGTIAGYKKWFLKFRQVLSSASELIYLPEPPELVSRAADSMQFNLLEFSNEQVDEFVRRTAERGIKIQIFGRRDNARYFRNWKYSFEQSPRLGKTEKIVSCTCDMRLSLHFDESDINLLGYIIKDVAYGLLREEKEEREKQPDGAFRDHKNGVADAFGDSGGPIAARHEAWTRYDDEAYQENGRKILANYLAYQLTTYLNSSDRILDVGCGTGLTGMELASYGFTEIHGVDSSEASREAAQKRNVYREVRLAEWDSPLDMETESFDAWVFAGVLPPDQPPFGAFDALIRILKPQGLLAMAMRVEEEDFHYDKIKALYGKNRLKEVFREKIGVLDSANHEIIIARKIRSETAPD</sequence>
<evidence type="ECO:0000256" key="2">
    <source>
        <dbReference type="ARBA" id="ARBA00037999"/>
    </source>
</evidence>
<dbReference type="GO" id="GO:0000271">
    <property type="term" value="P:polysaccharide biosynthetic process"/>
    <property type="evidence" value="ECO:0007669"/>
    <property type="project" value="TreeGrafter"/>
</dbReference>
<dbReference type="Gene3D" id="3.40.50.150">
    <property type="entry name" value="Vaccinia Virus protein VP39"/>
    <property type="match status" value="1"/>
</dbReference>
<evidence type="ECO:0000256" key="3">
    <source>
        <dbReference type="RuleBase" id="RU004508"/>
    </source>
</evidence>
<dbReference type="EMBL" id="CAADEY010000154">
    <property type="protein sequence ID" value="VFJ66753.1"/>
    <property type="molecule type" value="Genomic_DNA"/>
</dbReference>
<dbReference type="InterPro" id="IPR015424">
    <property type="entry name" value="PyrdxlP-dep_Trfase"/>
</dbReference>
<organism evidence="5">
    <name type="scientific">Candidatus Kentrum sp. DK</name>
    <dbReference type="NCBI Taxonomy" id="2126562"/>
    <lineage>
        <taxon>Bacteria</taxon>
        <taxon>Pseudomonadati</taxon>
        <taxon>Pseudomonadota</taxon>
        <taxon>Gammaproteobacteria</taxon>
        <taxon>Candidatus Kentrum</taxon>
    </lineage>
</organism>
<dbReference type="Pfam" id="PF01041">
    <property type="entry name" value="DegT_DnrJ_EryC1"/>
    <property type="match status" value="1"/>
</dbReference>
<comment type="similarity">
    <text evidence="2 3">Belongs to the DegT/DnrJ/EryC1 family.</text>
</comment>
<evidence type="ECO:0000256" key="1">
    <source>
        <dbReference type="ARBA" id="ARBA00022898"/>
    </source>
</evidence>
<evidence type="ECO:0000259" key="4">
    <source>
        <dbReference type="Pfam" id="PF13649"/>
    </source>
</evidence>
<proteinExistence type="inferred from homology"/>
<feature type="domain" description="Methyltransferase" evidence="4">
    <location>
        <begin position="491"/>
        <end position="581"/>
    </location>
</feature>
<dbReference type="InterPro" id="IPR029063">
    <property type="entry name" value="SAM-dependent_MTases_sf"/>
</dbReference>
<accession>A0A450THW3</accession>
<protein>
    <submittedName>
        <fullName evidence="5">dTDP-4-amino-4,6-dideoxygalactose transaminase</fullName>
    </submittedName>
</protein>
<dbReference type="Pfam" id="PF13649">
    <property type="entry name" value="Methyltransf_25"/>
    <property type="match status" value="1"/>
</dbReference>
<evidence type="ECO:0000313" key="5">
    <source>
        <dbReference type="EMBL" id="VFJ66753.1"/>
    </source>
</evidence>
<dbReference type="SUPFAM" id="SSF53383">
    <property type="entry name" value="PLP-dependent transferases"/>
    <property type="match status" value="1"/>
</dbReference>
<dbReference type="InterPro" id="IPR000653">
    <property type="entry name" value="DegT/StrS_aminotransferase"/>
</dbReference>
<dbReference type="InterPro" id="IPR015421">
    <property type="entry name" value="PyrdxlP-dep_Trfase_major"/>
</dbReference>
<dbReference type="PANTHER" id="PTHR30244:SF34">
    <property type="entry name" value="DTDP-4-AMINO-4,6-DIDEOXYGALACTOSE TRANSAMINASE"/>
    <property type="match status" value="1"/>
</dbReference>
<name>A0A450THW3_9GAMM</name>
<dbReference type="InterPro" id="IPR041698">
    <property type="entry name" value="Methyltransf_25"/>
</dbReference>
<dbReference type="PANTHER" id="PTHR30244">
    <property type="entry name" value="TRANSAMINASE"/>
    <property type="match status" value="1"/>
</dbReference>
<reference evidence="5" key="1">
    <citation type="submission" date="2019-02" db="EMBL/GenBank/DDBJ databases">
        <authorList>
            <person name="Gruber-Vodicka R. H."/>
            <person name="Seah K. B. B."/>
        </authorList>
    </citation>
    <scope>NUCLEOTIDE SEQUENCE</scope>
    <source>
        <strain evidence="5">BECK_DK161</strain>
    </source>
</reference>
<dbReference type="AlphaFoldDB" id="A0A450THW3"/>
<dbReference type="CDD" id="cd02440">
    <property type="entry name" value="AdoMet_MTases"/>
    <property type="match status" value="1"/>
</dbReference>